<sequence>MITVRGRVRRVRGSHGLGNRGAFPVGAAVLR</sequence>
<evidence type="ECO:0000313" key="1">
    <source>
        <dbReference type="EMBL" id="KMO82236.1"/>
    </source>
</evidence>
<dbReference type="PATRIC" id="fig|37916.4.peg.1284"/>
<protein>
    <submittedName>
        <fullName evidence="1">Uncharacterized protein</fullName>
    </submittedName>
</protein>
<accession>A0A0J6ZC16</accession>
<dbReference type="EMBL" id="JYNL01000010">
    <property type="protein sequence ID" value="KMO82236.1"/>
    <property type="molecule type" value="Genomic_DNA"/>
</dbReference>
<evidence type="ECO:0000313" key="2">
    <source>
        <dbReference type="Proteomes" id="UP000036513"/>
    </source>
</evidence>
<comment type="caution">
    <text evidence="1">The sequence shown here is derived from an EMBL/GenBank/DDBJ whole genome shotgun (WGS) entry which is preliminary data.</text>
</comment>
<proteinExistence type="predicted"/>
<dbReference type="AlphaFoldDB" id="A0A0J6ZC16"/>
<dbReference type="Proteomes" id="UP000036513">
    <property type="component" value="Unassembled WGS sequence"/>
</dbReference>
<dbReference type="STRING" id="37916.MCHLDSM_01388"/>
<organism evidence="1 2">
    <name type="scientific">Mycolicibacterium chlorophenolicum</name>
    <dbReference type="NCBI Taxonomy" id="37916"/>
    <lineage>
        <taxon>Bacteria</taxon>
        <taxon>Bacillati</taxon>
        <taxon>Actinomycetota</taxon>
        <taxon>Actinomycetes</taxon>
        <taxon>Mycobacteriales</taxon>
        <taxon>Mycobacteriaceae</taxon>
        <taxon>Mycolicibacterium</taxon>
    </lineage>
</organism>
<gene>
    <name evidence="1" type="ORF">MCHLDSM_01388</name>
</gene>
<reference evidence="1 2" key="1">
    <citation type="journal article" date="2015" name="Genome Biol. Evol.">
        <title>Characterization of Three Mycobacterium spp. with Potential Use in Bioremediation by Genome Sequencing and Comparative Genomics.</title>
        <authorList>
            <person name="Das S."/>
            <person name="Pettersson B.M."/>
            <person name="Behra P.R."/>
            <person name="Ramesh M."/>
            <person name="Dasgupta S."/>
            <person name="Bhattacharya A."/>
            <person name="Kirsebom L.A."/>
        </authorList>
    </citation>
    <scope>NUCLEOTIDE SEQUENCE [LARGE SCALE GENOMIC DNA]</scope>
    <source>
        <strain evidence="1 2">DSM 43826</strain>
    </source>
</reference>
<name>A0A0J6ZC16_9MYCO</name>
<keyword evidence="2" id="KW-1185">Reference proteome</keyword>